<dbReference type="InterPro" id="IPR025709">
    <property type="entry name" value="Leu_tRNA-synth_edit"/>
</dbReference>
<keyword evidence="2 9" id="KW-0963">Cytoplasm</keyword>
<protein>
    <recommendedName>
        <fullName evidence="9">Leucine--tRNA ligase</fullName>
        <ecNumber evidence="9">6.1.1.4</ecNumber>
    </recommendedName>
    <alternativeName>
        <fullName evidence="9">Leucyl-tRNA synthetase</fullName>
        <shortName evidence="9">LeuRS</shortName>
    </alternativeName>
</protein>
<dbReference type="EC" id="6.1.1.4" evidence="9"/>
<dbReference type="InterPro" id="IPR002300">
    <property type="entry name" value="aa-tRNA-synth_Ia"/>
</dbReference>
<reference evidence="16" key="2">
    <citation type="submission" date="2019-07" db="EMBL/GenBank/DDBJ databases">
        <title>Phylogenomic Reclassification of ATCC Bacillus Strains and Various Taxa within the Genus Bacillus.</title>
        <authorList>
            <person name="Riojas M.A."/>
            <person name="Frank A.M."/>
            <person name="Fenn S.L."/>
            <person name="King S.P."/>
            <person name="Brower S.M."/>
            <person name="Hazbon M.H."/>
        </authorList>
    </citation>
    <scope>NUCLEOTIDE SEQUENCE</scope>
    <source>
        <strain evidence="16">NR-12239</strain>
    </source>
</reference>
<dbReference type="PROSITE" id="PS00178">
    <property type="entry name" value="AA_TRNA_LIGASE_I"/>
    <property type="match status" value="1"/>
</dbReference>
<comment type="caution">
    <text evidence="9">Lacks conserved residue(s) required for the propagation of feature annotation.</text>
</comment>
<keyword evidence="6 9" id="KW-0648">Protein biosynthesis</keyword>
<feature type="short sequence motif" description="'KMSKS' region" evidence="9">
    <location>
        <begin position="576"/>
        <end position="580"/>
    </location>
</feature>
<dbReference type="PRINTS" id="PR00985">
    <property type="entry name" value="TRNASYNTHLEU"/>
</dbReference>
<dbReference type="FunFam" id="3.90.740.10:FF:000049">
    <property type="entry name" value="Os01g0120300 protein"/>
    <property type="match status" value="1"/>
</dbReference>
<comment type="subcellular location">
    <subcellularLocation>
        <location evidence="9">Cytoplasm</location>
    </subcellularLocation>
</comment>
<evidence type="ECO:0000256" key="1">
    <source>
        <dbReference type="ARBA" id="ARBA00005594"/>
    </source>
</evidence>
<feature type="domain" description="Methionyl/Valyl/Leucyl/Isoleucyl-tRNA synthetase anticodon-binding" evidence="13">
    <location>
        <begin position="651"/>
        <end position="767"/>
    </location>
</feature>
<dbReference type="Proteomes" id="UP000221918">
    <property type="component" value="Unassembled WGS sequence"/>
</dbReference>
<feature type="domain" description="Methionyl/Leucyl tRNA synthetase" evidence="14">
    <location>
        <begin position="39"/>
        <end position="170"/>
    </location>
</feature>
<evidence type="ECO:0000256" key="8">
    <source>
        <dbReference type="ARBA" id="ARBA00047469"/>
    </source>
</evidence>
<evidence type="ECO:0000259" key="14">
    <source>
        <dbReference type="Pfam" id="PF09334"/>
    </source>
</evidence>
<dbReference type="NCBIfam" id="TIGR00396">
    <property type="entry name" value="leuS_bact"/>
    <property type="match status" value="1"/>
</dbReference>
<feature type="domain" description="Leucyl-tRNA synthetase editing" evidence="15">
    <location>
        <begin position="219"/>
        <end position="399"/>
    </location>
</feature>
<keyword evidence="7 9" id="KW-0030">Aminoacyl-tRNA synthetase</keyword>
<dbReference type="Gene3D" id="1.10.730.10">
    <property type="entry name" value="Isoleucyl-tRNA Synthetase, Domain 1"/>
    <property type="match status" value="1"/>
</dbReference>
<dbReference type="GO" id="GO:0005524">
    <property type="term" value="F:ATP binding"/>
    <property type="evidence" value="ECO:0007669"/>
    <property type="project" value="UniProtKB-UniRule"/>
</dbReference>
<dbReference type="InterPro" id="IPR009080">
    <property type="entry name" value="tRNAsynth_Ia_anticodon-bd"/>
</dbReference>
<dbReference type="FunFam" id="3.40.50.620:FF:000056">
    <property type="entry name" value="Leucine--tRNA ligase"/>
    <property type="match status" value="1"/>
</dbReference>
<accession>A0AAJ2DLP1</accession>
<evidence type="ECO:0000256" key="4">
    <source>
        <dbReference type="ARBA" id="ARBA00022741"/>
    </source>
</evidence>
<reference evidence="17 18" key="1">
    <citation type="submission" date="2017-09" db="EMBL/GenBank/DDBJ databases">
        <title>Large-scale bioinformatics analysis of Bacillus genomes uncovers conserved roles of natural products in bacterial physiology.</title>
        <authorList>
            <consortium name="Agbiome Team Llc"/>
            <person name="Bleich R.M."/>
            <person name="Grubbs K.J."/>
            <person name="Santa Maria K.C."/>
            <person name="Allen S.E."/>
            <person name="Farag S."/>
            <person name="Shank E.A."/>
            <person name="Bowers A."/>
        </authorList>
    </citation>
    <scope>NUCLEOTIDE SEQUENCE [LARGE SCALE GENOMIC DNA]</scope>
    <source>
        <strain evidence="17 18">AFS037265</strain>
    </source>
</reference>
<dbReference type="InterPro" id="IPR001412">
    <property type="entry name" value="aa-tRNA-synth_I_CS"/>
</dbReference>
<dbReference type="AlphaFoldDB" id="A0AAJ2DLP1"/>
<feature type="binding site" evidence="9">
    <location>
        <position position="579"/>
    </location>
    <ligand>
        <name>ATP</name>
        <dbReference type="ChEBI" id="CHEBI:30616"/>
    </ligand>
</feature>
<dbReference type="FunFam" id="1.10.730.10:FF:000018">
    <property type="entry name" value="Leucine--tRNA ligase"/>
    <property type="match status" value="1"/>
</dbReference>
<dbReference type="Pfam" id="PF00133">
    <property type="entry name" value="tRNA-synt_1"/>
    <property type="match status" value="1"/>
</dbReference>
<comment type="caution">
    <text evidence="16">The sequence shown here is derived from an EMBL/GenBank/DDBJ whole genome shotgun (WGS) entry which is preliminary data.</text>
</comment>
<keyword evidence="5 9" id="KW-0067">ATP-binding</keyword>
<keyword evidence="4 9" id="KW-0547">Nucleotide-binding</keyword>
<dbReference type="Pfam" id="PF09334">
    <property type="entry name" value="tRNA-synt_1g"/>
    <property type="match status" value="1"/>
</dbReference>
<dbReference type="GO" id="GO:0005829">
    <property type="term" value="C:cytosol"/>
    <property type="evidence" value="ECO:0007669"/>
    <property type="project" value="TreeGrafter"/>
</dbReference>
<evidence type="ECO:0000256" key="10">
    <source>
        <dbReference type="RuleBase" id="RU363035"/>
    </source>
</evidence>
<proteinExistence type="inferred from homology"/>
<evidence type="ECO:0000259" key="12">
    <source>
        <dbReference type="Pfam" id="PF00133"/>
    </source>
</evidence>
<sequence>MSFNHQEIEKKWQAYWEGNKTFRTPDETEKPKFYALDMFPYPSGAGLHVGHPEGYTATDILSRMKRMQGYNVLHPMGWDAFGLPAEQYALDTGNSPAEFTEKNINTFRNQIKALGFSYDWDREVNTTDPNYYKWTQWIFLQLFEKGLAYVDEIPVNWCPALGTVLANEEVIDGKSERGGHPVERRPMKQWMLKITAYADRLLEDLDDLDWPESLKDMQRNWIGRSEGAEVHFNIDGTDEKFTVFTTRPDTLFGATYCVLAPEHALVTEITTADQKEAVEAYIDSVKAKSDLERTELAKEKTGVFTGAYAINPVNGEKLPIWIADYVLATYGTGAVMAVPAHDERDYEFAQVFSLPMKEVVKGGDITKEVYTGDGPHVNSAFLDGLNKEEAIAKMIEWLEVTSAGNQKVTYRLRDWLFSRQRYWGEPIPVIHWEDGTMTAVKEEELPLVLPKTENIRPSGTGESPLANIEEWVNVVDPETGKKGRRETNTMPQWAGSCWYYLRYIDPNNSEAPVDPEKVKQWLPVDIYIGGAEHAVLHLLYARFWHKVLYDIGVVPTKEPFQQLFNQGMILGENNEKMSKSKGNVVNPDDIVASHGADTLRLYEMFMGPLDASIAWSENGLDGARRFLDRVWRLFVQDNGELSEKITDASNQELEKAYHQTVKKVTEDYAELRFNTAISQMMMFINDAYKTEVLPKEYVEGFVKMIAPVAPHVAEELWSKLGHSETITYASWPTFDESKLVEDEVEIVVQVMGKVRAKLKTKKDASKEEMEQLAIEAVKEQIEGKTVRKVIVVPGKLVNIVAN</sequence>
<dbReference type="CDD" id="cd07958">
    <property type="entry name" value="Anticodon_Ia_Leu_BEm"/>
    <property type="match status" value="1"/>
</dbReference>
<evidence type="ECO:0000256" key="11">
    <source>
        <dbReference type="SAM" id="Coils"/>
    </source>
</evidence>
<dbReference type="SUPFAM" id="SSF47323">
    <property type="entry name" value="Anticodon-binding domain of a subclass of class I aminoacyl-tRNA synthetases"/>
    <property type="match status" value="1"/>
</dbReference>
<dbReference type="InterPro" id="IPR002302">
    <property type="entry name" value="Leu-tRNA-ligase"/>
</dbReference>
<feature type="domain" description="Aminoacyl-tRNA synthetase class Ia" evidence="12">
    <location>
        <begin position="412"/>
        <end position="604"/>
    </location>
</feature>
<dbReference type="InterPro" id="IPR013155">
    <property type="entry name" value="M/V/L/I-tRNA-synth_anticd-bd"/>
</dbReference>
<dbReference type="SUPFAM" id="SSF52374">
    <property type="entry name" value="Nucleotidylyl transferase"/>
    <property type="match status" value="1"/>
</dbReference>
<evidence type="ECO:0000256" key="2">
    <source>
        <dbReference type="ARBA" id="ARBA00022490"/>
    </source>
</evidence>
<evidence type="ECO:0000259" key="13">
    <source>
        <dbReference type="Pfam" id="PF08264"/>
    </source>
</evidence>
<dbReference type="PANTHER" id="PTHR43740">
    <property type="entry name" value="LEUCYL-TRNA SYNTHETASE"/>
    <property type="match status" value="1"/>
</dbReference>
<dbReference type="InterPro" id="IPR015413">
    <property type="entry name" value="Methionyl/Leucyl_tRNA_Synth"/>
</dbReference>
<dbReference type="InterPro" id="IPR009008">
    <property type="entry name" value="Val/Leu/Ile-tRNA-synth_edit"/>
</dbReference>
<dbReference type="HAMAP" id="MF_00049_B">
    <property type="entry name" value="Leu_tRNA_synth_B"/>
    <property type="match status" value="1"/>
</dbReference>
<dbReference type="GO" id="GO:0004823">
    <property type="term" value="F:leucine-tRNA ligase activity"/>
    <property type="evidence" value="ECO:0007669"/>
    <property type="project" value="UniProtKB-UniRule"/>
</dbReference>
<dbReference type="InterPro" id="IPR014729">
    <property type="entry name" value="Rossmann-like_a/b/a_fold"/>
</dbReference>
<dbReference type="FunFam" id="3.10.20.590:FF:000001">
    <property type="entry name" value="Leucine--tRNA ligase"/>
    <property type="match status" value="1"/>
</dbReference>
<dbReference type="EMBL" id="NUTL01000029">
    <property type="protein sequence ID" value="PHF02276.1"/>
    <property type="molecule type" value="Genomic_DNA"/>
</dbReference>
<dbReference type="Proteomes" id="UP001248134">
    <property type="component" value="Unassembled WGS sequence"/>
</dbReference>
<keyword evidence="3 9" id="KW-0436">Ligase</keyword>
<evidence type="ECO:0000256" key="6">
    <source>
        <dbReference type="ARBA" id="ARBA00022917"/>
    </source>
</evidence>
<dbReference type="RefSeq" id="WP_003208770.1">
    <property type="nucleotide sequence ID" value="NZ_CM000744.1"/>
</dbReference>
<dbReference type="Pfam" id="PF13603">
    <property type="entry name" value="tRNA-synt_1_2"/>
    <property type="match status" value="1"/>
</dbReference>
<organism evidence="16 19">
    <name type="scientific">Bacillus pseudomycoides</name>
    <dbReference type="NCBI Taxonomy" id="64104"/>
    <lineage>
        <taxon>Bacteria</taxon>
        <taxon>Bacillati</taxon>
        <taxon>Bacillota</taxon>
        <taxon>Bacilli</taxon>
        <taxon>Bacillales</taxon>
        <taxon>Bacillaceae</taxon>
        <taxon>Bacillus</taxon>
        <taxon>Bacillus cereus group</taxon>
    </lineage>
</organism>
<evidence type="ECO:0000313" key="16">
    <source>
        <dbReference type="EMBL" id="MDR4325167.1"/>
    </source>
</evidence>
<dbReference type="Gene3D" id="3.10.20.590">
    <property type="match status" value="1"/>
</dbReference>
<dbReference type="Pfam" id="PF08264">
    <property type="entry name" value="Anticodon_1"/>
    <property type="match status" value="1"/>
</dbReference>
<evidence type="ECO:0000256" key="9">
    <source>
        <dbReference type="HAMAP-Rule" id="MF_00049"/>
    </source>
</evidence>
<dbReference type="Gene3D" id="3.40.50.620">
    <property type="entry name" value="HUPs"/>
    <property type="match status" value="2"/>
</dbReference>
<evidence type="ECO:0000259" key="15">
    <source>
        <dbReference type="Pfam" id="PF13603"/>
    </source>
</evidence>
<gene>
    <name evidence="9 16" type="primary">leuS</name>
    <name evidence="17" type="ORF">COF81_06745</name>
    <name evidence="16" type="ORF">FOS08_04285</name>
</gene>
<comment type="similarity">
    <text evidence="1 9 10">Belongs to the class-I aminoacyl-tRNA synthetase family.</text>
</comment>
<evidence type="ECO:0000313" key="17">
    <source>
        <dbReference type="EMBL" id="PHF02276.1"/>
    </source>
</evidence>
<comment type="catalytic activity">
    <reaction evidence="8 9">
        <text>tRNA(Leu) + L-leucine + ATP = L-leucyl-tRNA(Leu) + AMP + diphosphate</text>
        <dbReference type="Rhea" id="RHEA:11688"/>
        <dbReference type="Rhea" id="RHEA-COMP:9613"/>
        <dbReference type="Rhea" id="RHEA-COMP:9622"/>
        <dbReference type="ChEBI" id="CHEBI:30616"/>
        <dbReference type="ChEBI" id="CHEBI:33019"/>
        <dbReference type="ChEBI" id="CHEBI:57427"/>
        <dbReference type="ChEBI" id="CHEBI:78442"/>
        <dbReference type="ChEBI" id="CHEBI:78494"/>
        <dbReference type="ChEBI" id="CHEBI:456215"/>
        <dbReference type="EC" id="6.1.1.4"/>
    </reaction>
</comment>
<dbReference type="GO" id="GO:0002161">
    <property type="term" value="F:aminoacyl-tRNA deacylase activity"/>
    <property type="evidence" value="ECO:0007669"/>
    <property type="project" value="InterPro"/>
</dbReference>
<evidence type="ECO:0000256" key="3">
    <source>
        <dbReference type="ARBA" id="ARBA00022598"/>
    </source>
</evidence>
<dbReference type="PANTHER" id="PTHR43740:SF2">
    <property type="entry name" value="LEUCINE--TRNA LIGASE, MITOCHONDRIAL"/>
    <property type="match status" value="1"/>
</dbReference>
<name>A0AAJ2DLP1_9BACI</name>
<evidence type="ECO:0000256" key="7">
    <source>
        <dbReference type="ARBA" id="ARBA00023146"/>
    </source>
</evidence>
<dbReference type="FunFam" id="1.10.730.10:FF:000012">
    <property type="entry name" value="Leucine--tRNA ligase"/>
    <property type="match status" value="1"/>
</dbReference>
<dbReference type="EMBL" id="VLYX01000003">
    <property type="protein sequence ID" value="MDR4325167.1"/>
    <property type="molecule type" value="Genomic_DNA"/>
</dbReference>
<keyword evidence="11" id="KW-0175">Coiled coil</keyword>
<evidence type="ECO:0000313" key="18">
    <source>
        <dbReference type="Proteomes" id="UP000221918"/>
    </source>
</evidence>
<dbReference type="SUPFAM" id="SSF50677">
    <property type="entry name" value="ValRS/IleRS/LeuRS editing domain"/>
    <property type="match status" value="1"/>
</dbReference>
<evidence type="ECO:0000256" key="5">
    <source>
        <dbReference type="ARBA" id="ARBA00022840"/>
    </source>
</evidence>
<evidence type="ECO:0000313" key="19">
    <source>
        <dbReference type="Proteomes" id="UP001248134"/>
    </source>
</evidence>
<dbReference type="GO" id="GO:0006429">
    <property type="term" value="P:leucyl-tRNA aminoacylation"/>
    <property type="evidence" value="ECO:0007669"/>
    <property type="project" value="UniProtKB-UniRule"/>
</dbReference>
<feature type="coiled-coil region" evidence="11">
    <location>
        <begin position="755"/>
        <end position="782"/>
    </location>
</feature>
<dbReference type="CDD" id="cd00812">
    <property type="entry name" value="LeuRS_core"/>
    <property type="match status" value="1"/>
</dbReference>
<dbReference type="FunFam" id="3.40.50.620:FF:000077">
    <property type="entry name" value="Leucine--tRNA ligase"/>
    <property type="match status" value="1"/>
</dbReference>